<feature type="domain" description="AB hydrolase-1" evidence="2">
    <location>
        <begin position="177"/>
        <end position="256"/>
    </location>
</feature>
<gene>
    <name evidence="3" type="ORF">LY90DRAFT_705914</name>
</gene>
<dbReference type="GO" id="GO:0016042">
    <property type="term" value="P:lipid catabolic process"/>
    <property type="evidence" value="ECO:0007669"/>
    <property type="project" value="InterPro"/>
</dbReference>
<dbReference type="SUPFAM" id="SSF53474">
    <property type="entry name" value="alpha/beta-Hydrolases"/>
    <property type="match status" value="1"/>
</dbReference>
<comment type="caution">
    <text evidence="3">The sequence shown here is derived from an EMBL/GenBank/DDBJ whole genome shotgun (WGS) entry which is preliminary data.</text>
</comment>
<keyword evidence="3" id="KW-0378">Hydrolase</keyword>
<dbReference type="EMBL" id="MCOG01000193">
    <property type="protein sequence ID" value="ORY27415.1"/>
    <property type="molecule type" value="Genomic_DNA"/>
</dbReference>
<dbReference type="InterPro" id="IPR002918">
    <property type="entry name" value="Lipase_EstA/Esterase_EstB"/>
</dbReference>
<dbReference type="OrthoDB" id="9974421at2759"/>
<dbReference type="Pfam" id="PF00561">
    <property type="entry name" value="Abhydrolase_1"/>
    <property type="match status" value="1"/>
</dbReference>
<name>A0A1Y2AZX7_9FUNG</name>
<dbReference type="PANTHER" id="PTHR32015:SF1">
    <property type="entry name" value="LIPASE"/>
    <property type="match status" value="1"/>
</dbReference>
<proteinExistence type="predicted"/>
<protein>
    <submittedName>
        <fullName evidence="3">Alpha/beta-hydrolase</fullName>
    </submittedName>
</protein>
<accession>A0A1Y2AZX7</accession>
<feature type="region of interest" description="Disordered" evidence="1">
    <location>
        <begin position="115"/>
        <end position="148"/>
    </location>
</feature>
<sequence>MNRMKYLFIGGAVLVHLMIINAAVLPMDYYKDKFHYDPKDNTSIRNSISSSLESLRNKFGNGIGNNGNGSGLSSIFNGNSGNGSGLSGIFNGNSGNGSGLSGIFNGLRGKLSGSNNASTNANNNANKNAGSTVNSGSRTSTSSSGSSGGHDPVLFIHGMNSIASVFNMHINYLVSQGWDRNSLYSVDLPDKIAFGSVNAEVISKAADDLLQRTGKQKLDIVCHSMGGANTMNYILNAGGASKVKKVITLGGANRLVTSNAPSGIEVITISSSSDAIVNPSLSKLNGANNIVISGVSHTGLLSSSEVQNLLKQNL</sequence>
<evidence type="ECO:0000313" key="3">
    <source>
        <dbReference type="EMBL" id="ORY27415.1"/>
    </source>
</evidence>
<dbReference type="PANTHER" id="PTHR32015">
    <property type="entry name" value="FASTING INDUCED LIPASE"/>
    <property type="match status" value="1"/>
</dbReference>
<feature type="compositionally biased region" description="Low complexity" evidence="1">
    <location>
        <begin position="115"/>
        <end position="145"/>
    </location>
</feature>
<evidence type="ECO:0000313" key="4">
    <source>
        <dbReference type="Proteomes" id="UP000193920"/>
    </source>
</evidence>
<organism evidence="3 4">
    <name type="scientific">Neocallimastix californiae</name>
    <dbReference type="NCBI Taxonomy" id="1754190"/>
    <lineage>
        <taxon>Eukaryota</taxon>
        <taxon>Fungi</taxon>
        <taxon>Fungi incertae sedis</taxon>
        <taxon>Chytridiomycota</taxon>
        <taxon>Chytridiomycota incertae sedis</taxon>
        <taxon>Neocallimastigomycetes</taxon>
        <taxon>Neocallimastigales</taxon>
        <taxon>Neocallimastigaceae</taxon>
        <taxon>Neocallimastix</taxon>
    </lineage>
</organism>
<reference evidence="3 4" key="1">
    <citation type="submission" date="2016-08" db="EMBL/GenBank/DDBJ databases">
        <title>A Parts List for Fungal Cellulosomes Revealed by Comparative Genomics.</title>
        <authorList>
            <consortium name="DOE Joint Genome Institute"/>
            <person name="Haitjema C.H."/>
            <person name="Gilmore S.P."/>
            <person name="Henske J.K."/>
            <person name="Solomon K.V."/>
            <person name="De Groot R."/>
            <person name="Kuo A."/>
            <person name="Mondo S.J."/>
            <person name="Salamov A.A."/>
            <person name="Labutti K."/>
            <person name="Zhao Z."/>
            <person name="Chiniquy J."/>
            <person name="Barry K."/>
            <person name="Brewer H.M."/>
            <person name="Purvine S.O."/>
            <person name="Wright A.T."/>
            <person name="Boxma B."/>
            <person name="Van Alen T."/>
            <person name="Hackstein J.H."/>
            <person name="Baker S.E."/>
            <person name="Grigoriev I.V."/>
            <person name="O'Malley M.A."/>
        </authorList>
    </citation>
    <scope>NUCLEOTIDE SEQUENCE [LARGE SCALE GENOMIC DNA]</scope>
    <source>
        <strain evidence="3 4">G1</strain>
    </source>
</reference>
<dbReference type="InterPro" id="IPR029058">
    <property type="entry name" value="AB_hydrolase_fold"/>
</dbReference>
<evidence type="ECO:0000256" key="1">
    <source>
        <dbReference type="SAM" id="MobiDB-lite"/>
    </source>
</evidence>
<evidence type="ECO:0000259" key="2">
    <source>
        <dbReference type="Pfam" id="PF00561"/>
    </source>
</evidence>
<keyword evidence="4" id="KW-1185">Reference proteome</keyword>
<dbReference type="Proteomes" id="UP000193920">
    <property type="component" value="Unassembled WGS sequence"/>
</dbReference>
<dbReference type="InterPro" id="IPR000073">
    <property type="entry name" value="AB_hydrolase_1"/>
</dbReference>
<dbReference type="Gene3D" id="3.40.50.1820">
    <property type="entry name" value="alpha/beta hydrolase"/>
    <property type="match status" value="1"/>
</dbReference>
<dbReference type="AlphaFoldDB" id="A0A1Y2AZX7"/>
<dbReference type="GO" id="GO:0016298">
    <property type="term" value="F:lipase activity"/>
    <property type="evidence" value="ECO:0007669"/>
    <property type="project" value="TreeGrafter"/>
</dbReference>